<keyword evidence="3" id="KW-0808">Transferase</keyword>
<dbReference type="NCBIfam" id="TIGR00589">
    <property type="entry name" value="ogt"/>
    <property type="match status" value="1"/>
</dbReference>
<comment type="catalytic activity">
    <reaction evidence="6">
        <text>a 6-O-methyl-2'-deoxyguanosine in DNA + L-cysteinyl-[protein] = S-methyl-L-cysteinyl-[protein] + a 2'-deoxyguanosine in DNA</text>
        <dbReference type="Rhea" id="RHEA:24000"/>
        <dbReference type="Rhea" id="RHEA-COMP:10131"/>
        <dbReference type="Rhea" id="RHEA-COMP:10132"/>
        <dbReference type="Rhea" id="RHEA-COMP:11367"/>
        <dbReference type="Rhea" id="RHEA-COMP:11368"/>
        <dbReference type="ChEBI" id="CHEBI:29950"/>
        <dbReference type="ChEBI" id="CHEBI:82612"/>
        <dbReference type="ChEBI" id="CHEBI:85445"/>
        <dbReference type="ChEBI" id="CHEBI:85448"/>
        <dbReference type="EC" id="2.1.1.63"/>
    </reaction>
</comment>
<dbReference type="SUPFAM" id="SSF53155">
    <property type="entry name" value="Methylated DNA-protein cysteine methyltransferase domain"/>
    <property type="match status" value="1"/>
</dbReference>
<evidence type="ECO:0000259" key="8">
    <source>
        <dbReference type="Pfam" id="PF02870"/>
    </source>
</evidence>
<evidence type="ECO:0000256" key="3">
    <source>
        <dbReference type="ARBA" id="ARBA00022679"/>
    </source>
</evidence>
<evidence type="ECO:0000313" key="10">
    <source>
        <dbReference type="Proteomes" id="UP000743899"/>
    </source>
</evidence>
<evidence type="ECO:0000259" key="7">
    <source>
        <dbReference type="Pfam" id="PF01035"/>
    </source>
</evidence>
<feature type="domain" description="Methylated-DNA-[protein]-cysteine S-methyltransferase DNA binding" evidence="7">
    <location>
        <begin position="91"/>
        <end position="170"/>
    </location>
</feature>
<dbReference type="EMBL" id="JAACYS010000021">
    <property type="protein sequence ID" value="NCU17402.1"/>
    <property type="molecule type" value="Genomic_DNA"/>
</dbReference>
<sequence length="186" mass="20942">MSGKNKQIVYYSKLICEDWNIYLAATEKGLCFVGSQNETITEVEDWVNKKIPNAVLKEDKIKLFNYVEQFTEYFLGKRQTFNFSIDLYGTPFQKSVWMQLQNIPYGEICSYSDIAKKLNKPSAVRAVGSAIGANPVMIVVPCHRVLSKSGKLTGFRGGLTMKKRLLDLEQSAKVEGGNDINLSINI</sequence>
<comment type="caution">
    <text evidence="9">The sequence shown here is derived from an EMBL/GenBank/DDBJ whole genome shotgun (WGS) entry which is preliminary data.</text>
</comment>
<dbReference type="InterPro" id="IPR036631">
    <property type="entry name" value="MGMT_N_sf"/>
</dbReference>
<evidence type="ECO:0000256" key="5">
    <source>
        <dbReference type="ARBA" id="ARBA00023204"/>
    </source>
</evidence>
<dbReference type="Pfam" id="PF01035">
    <property type="entry name" value="DNA_binding_1"/>
    <property type="match status" value="1"/>
</dbReference>
<keyword evidence="10" id="KW-1185">Reference proteome</keyword>
<dbReference type="Gene3D" id="1.10.10.10">
    <property type="entry name" value="Winged helix-like DNA-binding domain superfamily/Winged helix DNA-binding domain"/>
    <property type="match status" value="1"/>
</dbReference>
<name>A0ABX0A3J3_9BACI</name>
<dbReference type="PANTHER" id="PTHR10815:SF12">
    <property type="entry name" value="METHYLATED-DNA--PROTEIN-CYSTEINE METHYLTRANSFERASE, INDUCIBLE"/>
    <property type="match status" value="1"/>
</dbReference>
<evidence type="ECO:0000256" key="6">
    <source>
        <dbReference type="ARBA" id="ARBA00049348"/>
    </source>
</evidence>
<keyword evidence="4" id="KW-0227">DNA damage</keyword>
<reference evidence="9 10" key="1">
    <citation type="submission" date="2020-01" db="EMBL/GenBank/DDBJ databases">
        <title>A novel Bacillus sp. from Pasinler.</title>
        <authorList>
            <person name="Adiguzel A."/>
            <person name="Ay H."/>
            <person name="Baltaci M.O."/>
        </authorList>
    </citation>
    <scope>NUCLEOTIDE SEQUENCE [LARGE SCALE GENOMIC DNA]</scope>
    <source>
        <strain evidence="9 10">P1</strain>
    </source>
</reference>
<dbReference type="InterPro" id="IPR008332">
    <property type="entry name" value="MethylG_MeTrfase_N"/>
</dbReference>
<dbReference type="PANTHER" id="PTHR10815">
    <property type="entry name" value="METHYLATED-DNA--PROTEIN-CYSTEINE METHYLTRANSFERASE"/>
    <property type="match status" value="1"/>
</dbReference>
<protein>
    <submittedName>
        <fullName evidence="9">Methylated-DNA--[protein]-cysteine S-methyltransferase</fullName>
    </submittedName>
</protein>
<dbReference type="InterPro" id="IPR001497">
    <property type="entry name" value="MethylDNA_cys_MeTrfase_AS"/>
</dbReference>
<dbReference type="InterPro" id="IPR036217">
    <property type="entry name" value="MethylDNA_cys_MeTrfase_DNAb"/>
</dbReference>
<proteinExistence type="predicted"/>
<evidence type="ECO:0000256" key="4">
    <source>
        <dbReference type="ARBA" id="ARBA00022763"/>
    </source>
</evidence>
<evidence type="ECO:0000256" key="1">
    <source>
        <dbReference type="ARBA" id="ARBA00001286"/>
    </source>
</evidence>
<gene>
    <name evidence="9" type="ORF">GW534_06405</name>
</gene>
<evidence type="ECO:0000256" key="2">
    <source>
        <dbReference type="ARBA" id="ARBA00022603"/>
    </source>
</evidence>
<dbReference type="SUPFAM" id="SSF46767">
    <property type="entry name" value="Methylated DNA-protein cysteine methyltransferase, C-terminal domain"/>
    <property type="match status" value="1"/>
</dbReference>
<evidence type="ECO:0000313" key="9">
    <source>
        <dbReference type="EMBL" id="NCU17402.1"/>
    </source>
</evidence>
<dbReference type="Gene3D" id="3.30.160.70">
    <property type="entry name" value="Methylated DNA-protein cysteine methyltransferase domain"/>
    <property type="match status" value="1"/>
</dbReference>
<dbReference type="Proteomes" id="UP000743899">
    <property type="component" value="Unassembled WGS sequence"/>
</dbReference>
<keyword evidence="2" id="KW-0489">Methyltransferase</keyword>
<feature type="domain" description="Methylguanine DNA methyltransferase ribonuclease-like" evidence="8">
    <location>
        <begin position="9"/>
        <end position="87"/>
    </location>
</feature>
<dbReference type="RefSeq" id="WP_161920236.1">
    <property type="nucleotide sequence ID" value="NZ_JAACYS010000021.1"/>
</dbReference>
<dbReference type="Pfam" id="PF02870">
    <property type="entry name" value="Methyltransf_1N"/>
    <property type="match status" value="1"/>
</dbReference>
<dbReference type="InterPro" id="IPR014048">
    <property type="entry name" value="MethylDNA_cys_MeTrfase_DNA-bd"/>
</dbReference>
<organism evidence="9 10">
    <name type="scientific">Pallidibacillus pasinlerensis</name>
    <dbReference type="NCBI Taxonomy" id="2703818"/>
    <lineage>
        <taxon>Bacteria</taxon>
        <taxon>Bacillati</taxon>
        <taxon>Bacillota</taxon>
        <taxon>Bacilli</taxon>
        <taxon>Bacillales</taxon>
        <taxon>Bacillaceae</taxon>
        <taxon>Pallidibacillus</taxon>
    </lineage>
</organism>
<keyword evidence="5" id="KW-0234">DNA repair</keyword>
<dbReference type="CDD" id="cd06445">
    <property type="entry name" value="ATase"/>
    <property type="match status" value="1"/>
</dbReference>
<dbReference type="PROSITE" id="PS00374">
    <property type="entry name" value="MGMT"/>
    <property type="match status" value="1"/>
</dbReference>
<comment type="catalytic activity">
    <reaction evidence="1">
        <text>a 4-O-methyl-thymidine in DNA + L-cysteinyl-[protein] = a thymidine in DNA + S-methyl-L-cysteinyl-[protein]</text>
        <dbReference type="Rhea" id="RHEA:53428"/>
        <dbReference type="Rhea" id="RHEA-COMP:10131"/>
        <dbReference type="Rhea" id="RHEA-COMP:10132"/>
        <dbReference type="Rhea" id="RHEA-COMP:13555"/>
        <dbReference type="Rhea" id="RHEA-COMP:13556"/>
        <dbReference type="ChEBI" id="CHEBI:29950"/>
        <dbReference type="ChEBI" id="CHEBI:82612"/>
        <dbReference type="ChEBI" id="CHEBI:137386"/>
        <dbReference type="ChEBI" id="CHEBI:137387"/>
        <dbReference type="EC" id="2.1.1.63"/>
    </reaction>
</comment>
<dbReference type="InterPro" id="IPR036388">
    <property type="entry name" value="WH-like_DNA-bd_sf"/>
</dbReference>
<accession>A0ABX0A3J3</accession>